<keyword evidence="2" id="KW-1185">Reference proteome</keyword>
<reference evidence="1 2" key="1">
    <citation type="journal article" date="2015" name="Genome Announc.">
        <title>Draft Genome Sequences of Marine Isolates of Thalassomonas viridans and Thalassomonas actiniarum.</title>
        <authorList>
            <person name="Olonade I."/>
            <person name="van Zyl L.J."/>
            <person name="Trindade M."/>
        </authorList>
    </citation>
    <scope>NUCLEOTIDE SEQUENCE [LARGE SCALE GENOMIC DNA]</scope>
    <source>
        <strain evidence="1 2">XOM25</strain>
    </source>
</reference>
<dbReference type="Proteomes" id="UP000032352">
    <property type="component" value="Chromosome"/>
</dbReference>
<dbReference type="EMBL" id="CP059733">
    <property type="protein sequence ID" value="WDE04671.1"/>
    <property type="molecule type" value="Genomic_DNA"/>
</dbReference>
<reference evidence="1 2" key="2">
    <citation type="journal article" date="2022" name="Mar. Drugs">
        <title>Bioassay-Guided Fractionation Leads to the Detection of Cholic Acid Generated by the Rare Thalassomonas sp.</title>
        <authorList>
            <person name="Pheiffer F."/>
            <person name="Schneider Y.K."/>
            <person name="Hansen E.H."/>
            <person name="Andersen J.H."/>
            <person name="Isaksson J."/>
            <person name="Busche T."/>
            <person name="R C."/>
            <person name="Kalinowski J."/>
            <person name="Zyl L.V."/>
            <person name="Trindade M."/>
        </authorList>
    </citation>
    <scope>NUCLEOTIDE SEQUENCE [LARGE SCALE GENOMIC DNA]</scope>
    <source>
        <strain evidence="1 2">XOM25</strain>
    </source>
</reference>
<gene>
    <name evidence="1" type="ORF">SG34_025630</name>
</gene>
<evidence type="ECO:0000313" key="1">
    <source>
        <dbReference type="EMBL" id="WDE04671.1"/>
    </source>
</evidence>
<evidence type="ECO:0000313" key="2">
    <source>
        <dbReference type="Proteomes" id="UP000032352"/>
    </source>
</evidence>
<dbReference type="AlphaFoldDB" id="A0AAE9Z0N7"/>
<accession>A0AAE9Z0N7</accession>
<sequence>MSLTQDIANVVQAAENMTATVAGKMGQIDQRIDAAETEFDAWRSEKDVTGDINVNGAMRLNIFQGFLHSTGAPYSTGGDSGGFAGKIDDLGASTNVYLHFKTPMNINTHSEMFWFNIRGYCYGAAKIIDEVITGYCYATSNSLISKANSGGMSPDSYADSAGNVILRILVPNTYYNSICIDTMRVGNGRLFNAGDLEVKASLADTVEF</sequence>
<organism evidence="1 2">
    <name type="scientific">Thalassomonas viridans</name>
    <dbReference type="NCBI Taxonomy" id="137584"/>
    <lineage>
        <taxon>Bacteria</taxon>
        <taxon>Pseudomonadati</taxon>
        <taxon>Pseudomonadota</taxon>
        <taxon>Gammaproteobacteria</taxon>
        <taxon>Alteromonadales</taxon>
        <taxon>Colwelliaceae</taxon>
        <taxon>Thalassomonas</taxon>
    </lineage>
</organism>
<dbReference type="RefSeq" id="WP_044838310.1">
    <property type="nucleotide sequence ID" value="NZ_CP059733.1"/>
</dbReference>
<dbReference type="KEGG" id="tvd:SG34_025630"/>
<name>A0AAE9Z0N7_9GAMM</name>
<protein>
    <submittedName>
        <fullName evidence="1">Uncharacterized protein</fullName>
    </submittedName>
</protein>
<proteinExistence type="predicted"/>